<organism evidence="2">
    <name type="scientific">Ixodes ricinus</name>
    <name type="common">Common tick</name>
    <name type="synonym">Acarus ricinus</name>
    <dbReference type="NCBI Taxonomy" id="34613"/>
    <lineage>
        <taxon>Eukaryota</taxon>
        <taxon>Metazoa</taxon>
        <taxon>Ecdysozoa</taxon>
        <taxon>Arthropoda</taxon>
        <taxon>Chelicerata</taxon>
        <taxon>Arachnida</taxon>
        <taxon>Acari</taxon>
        <taxon>Parasitiformes</taxon>
        <taxon>Ixodida</taxon>
        <taxon>Ixodoidea</taxon>
        <taxon>Ixodidae</taxon>
        <taxon>Ixodinae</taxon>
        <taxon>Ixodes</taxon>
    </lineage>
</organism>
<feature type="signal peptide" evidence="1">
    <location>
        <begin position="1"/>
        <end position="19"/>
    </location>
</feature>
<name>A0A6B0UPF4_IXORI</name>
<sequence length="122" mass="13067">MFAMYFQLLLACRLISAHGTSPCPFVGHTPQKQSSWTVTRTFLNITGTDPRQGDAADQHVIVDGQRLLPSSTGLHPGGSSGCTYAPLDSFFASGDGGTSAVHSNRMFAMYFQPAPDGCPWRG</sequence>
<protein>
    <submittedName>
        <fullName evidence="2">Putative secreted protein</fullName>
    </submittedName>
</protein>
<dbReference type="AlphaFoldDB" id="A0A6B0UPF4"/>
<evidence type="ECO:0000256" key="1">
    <source>
        <dbReference type="SAM" id="SignalP"/>
    </source>
</evidence>
<proteinExistence type="predicted"/>
<keyword evidence="1" id="KW-0732">Signal</keyword>
<evidence type="ECO:0000313" key="2">
    <source>
        <dbReference type="EMBL" id="MXU91391.1"/>
    </source>
</evidence>
<feature type="chain" id="PRO_5025428244" evidence="1">
    <location>
        <begin position="20"/>
        <end position="122"/>
    </location>
</feature>
<reference evidence="2" key="1">
    <citation type="submission" date="2019-12" db="EMBL/GenBank/DDBJ databases">
        <title>An insight into the sialome of adult female Ixodes ricinus ticks feeding for 6 days.</title>
        <authorList>
            <person name="Perner J."/>
            <person name="Ribeiro J.M.C."/>
        </authorList>
    </citation>
    <scope>NUCLEOTIDE SEQUENCE</scope>
    <source>
        <strain evidence="2">Semi-engorged</strain>
        <tissue evidence="2">Salivary glands</tissue>
    </source>
</reference>
<dbReference type="EMBL" id="GIFC01009308">
    <property type="protein sequence ID" value="MXU91391.1"/>
    <property type="molecule type" value="Transcribed_RNA"/>
</dbReference>
<accession>A0A6B0UPF4</accession>